<comment type="caution">
    <text evidence="1">The sequence shown here is derived from an EMBL/GenBank/DDBJ whole genome shotgun (WGS) entry which is preliminary data.</text>
</comment>
<organism evidence="1 2">
    <name type="scientific">Sphaerosporella brunnea</name>
    <dbReference type="NCBI Taxonomy" id="1250544"/>
    <lineage>
        <taxon>Eukaryota</taxon>
        <taxon>Fungi</taxon>
        <taxon>Dikarya</taxon>
        <taxon>Ascomycota</taxon>
        <taxon>Pezizomycotina</taxon>
        <taxon>Pezizomycetes</taxon>
        <taxon>Pezizales</taxon>
        <taxon>Pyronemataceae</taxon>
        <taxon>Sphaerosporella</taxon>
    </lineage>
</organism>
<dbReference type="Proteomes" id="UP000326924">
    <property type="component" value="Unassembled WGS sequence"/>
</dbReference>
<proteinExistence type="predicted"/>
<evidence type="ECO:0000313" key="2">
    <source>
        <dbReference type="Proteomes" id="UP000326924"/>
    </source>
</evidence>
<dbReference type="InParanoid" id="A0A5J5EFE9"/>
<gene>
    <name evidence="1" type="ORF">FN846DRAFT_912954</name>
</gene>
<protein>
    <submittedName>
        <fullName evidence="1">Uncharacterized protein</fullName>
    </submittedName>
</protein>
<evidence type="ECO:0000313" key="1">
    <source>
        <dbReference type="EMBL" id="KAA8894392.1"/>
    </source>
</evidence>
<dbReference type="AlphaFoldDB" id="A0A5J5EFE9"/>
<keyword evidence="2" id="KW-1185">Reference proteome</keyword>
<sequence length="232" mass="24835">MANSCDNKHLRHAAAQTLRVLPHKGPAINYGIPRLTARTATAAEPGNALRAGRSSVSAFGERRQQRTDALGPAEWLCMTCPECESPVAVTRRTAVRALLDMLRPYSLIVVIFSGEMAINVGGVNARSPAGLSTVDCERVARRAAGSERNFTRALADILEDSRGHPINAKSVGGSICLARLGDTGAGDSMVADRAETQIAVTAYPIPADIEEWNRFLHGTCGIWTSRSRRAVS</sequence>
<accession>A0A5J5EFE9</accession>
<dbReference type="EMBL" id="VXIS01000343">
    <property type="protein sequence ID" value="KAA8894392.1"/>
    <property type="molecule type" value="Genomic_DNA"/>
</dbReference>
<reference evidence="1 2" key="1">
    <citation type="submission" date="2019-09" db="EMBL/GenBank/DDBJ databases">
        <title>Draft genome of the ectomycorrhizal ascomycete Sphaerosporella brunnea.</title>
        <authorList>
            <consortium name="DOE Joint Genome Institute"/>
            <person name="Benucci G.M."/>
            <person name="Marozzi G."/>
            <person name="Antonielli L."/>
            <person name="Sanchez S."/>
            <person name="Marco P."/>
            <person name="Wang X."/>
            <person name="Falini L.B."/>
            <person name="Barry K."/>
            <person name="Haridas S."/>
            <person name="Lipzen A."/>
            <person name="Labutti K."/>
            <person name="Grigoriev I.V."/>
            <person name="Murat C."/>
            <person name="Martin F."/>
            <person name="Albertini E."/>
            <person name="Donnini D."/>
            <person name="Bonito G."/>
        </authorList>
    </citation>
    <scope>NUCLEOTIDE SEQUENCE [LARGE SCALE GENOMIC DNA]</scope>
    <source>
        <strain evidence="1 2">Sb_GMNB300</strain>
    </source>
</reference>
<name>A0A5J5EFE9_9PEZI</name>